<dbReference type="OrthoDB" id="9787851at2"/>
<dbReference type="InterPro" id="IPR027417">
    <property type="entry name" value="P-loop_NTPase"/>
</dbReference>
<comment type="caution">
    <text evidence="5">The sequence shown here is derived from an EMBL/GenBank/DDBJ whole genome shotgun (WGS) entry which is preliminary data.</text>
</comment>
<gene>
    <name evidence="5" type="ORF">CBF30_00185</name>
</gene>
<dbReference type="Gene3D" id="3.40.50.300">
    <property type="entry name" value="P-loop containing nucleotide triphosphate hydrolases"/>
    <property type="match status" value="1"/>
</dbReference>
<sequence>MDLSVNQVSITLAKKKIVKDISIKVKEKQFVGLIGPNGCGKSTLLRSIYKLLPPDTGAIHFGDMDIRKSSIKNVAKKFAVVSQFNEISFDFTVQQMVMMGRTPHKKMLESDTKKDFELVEKALAQVELSAYRERNFLSLSGGEKQRVVLARALVQEPKLFILDEPTNHLDIKHQLQILRIVKDLDTGVLAALHDIELAATYCDFLYAIKDGEVLASGAPEELVTKELMETLFEVPCEIYTNPITGSLSIAYL</sequence>
<evidence type="ECO:0000256" key="1">
    <source>
        <dbReference type="ARBA" id="ARBA00022448"/>
    </source>
</evidence>
<evidence type="ECO:0000259" key="4">
    <source>
        <dbReference type="PROSITE" id="PS50893"/>
    </source>
</evidence>
<keyword evidence="1" id="KW-0813">Transport</keyword>
<dbReference type="PROSITE" id="PS50893">
    <property type="entry name" value="ABC_TRANSPORTER_2"/>
    <property type="match status" value="1"/>
</dbReference>
<dbReference type="EMBL" id="NGJZ01000001">
    <property type="protein sequence ID" value="RSU07694.1"/>
    <property type="molecule type" value="Genomic_DNA"/>
</dbReference>
<keyword evidence="2" id="KW-0547">Nucleotide-binding</keyword>
<organism evidence="5 6">
    <name type="scientific">Vagococcus entomophilus</name>
    <dbReference type="NCBI Taxonomy" id="1160095"/>
    <lineage>
        <taxon>Bacteria</taxon>
        <taxon>Bacillati</taxon>
        <taxon>Bacillota</taxon>
        <taxon>Bacilli</taxon>
        <taxon>Lactobacillales</taxon>
        <taxon>Enterococcaceae</taxon>
        <taxon>Vagococcus</taxon>
    </lineage>
</organism>
<evidence type="ECO:0000256" key="3">
    <source>
        <dbReference type="ARBA" id="ARBA00022840"/>
    </source>
</evidence>
<dbReference type="GO" id="GO:0016887">
    <property type="term" value="F:ATP hydrolysis activity"/>
    <property type="evidence" value="ECO:0007669"/>
    <property type="project" value="InterPro"/>
</dbReference>
<dbReference type="InterPro" id="IPR003439">
    <property type="entry name" value="ABC_transporter-like_ATP-bd"/>
</dbReference>
<keyword evidence="3" id="KW-0067">ATP-binding</keyword>
<dbReference type="GO" id="GO:0005524">
    <property type="term" value="F:ATP binding"/>
    <property type="evidence" value="ECO:0007669"/>
    <property type="project" value="UniProtKB-KW"/>
</dbReference>
<dbReference type="InterPro" id="IPR017871">
    <property type="entry name" value="ABC_transporter-like_CS"/>
</dbReference>
<protein>
    <submittedName>
        <fullName evidence="5">ABC transporter</fullName>
    </submittedName>
</protein>
<dbReference type="RefSeq" id="WP_126821604.1">
    <property type="nucleotide sequence ID" value="NZ_JBHLWU010000001.1"/>
</dbReference>
<feature type="domain" description="ABC transporter" evidence="4">
    <location>
        <begin position="3"/>
        <end position="235"/>
    </location>
</feature>
<dbReference type="PANTHER" id="PTHR42794:SF2">
    <property type="entry name" value="ABC TRANSPORTER ATP-BINDING PROTEIN"/>
    <property type="match status" value="1"/>
</dbReference>
<reference evidence="5 6" key="1">
    <citation type="submission" date="2017-05" db="EMBL/GenBank/DDBJ databases">
        <title>Vagococcus spp. assemblies.</title>
        <authorList>
            <person name="Gulvik C.A."/>
        </authorList>
    </citation>
    <scope>NUCLEOTIDE SEQUENCE [LARGE SCALE GENOMIC DNA]</scope>
    <source>
        <strain evidence="5 6">DSM 24756</strain>
    </source>
</reference>
<evidence type="ECO:0000256" key="2">
    <source>
        <dbReference type="ARBA" id="ARBA00022741"/>
    </source>
</evidence>
<name>A0A430AI76_9ENTE</name>
<dbReference type="PANTHER" id="PTHR42794">
    <property type="entry name" value="HEMIN IMPORT ATP-BINDING PROTEIN HMUV"/>
    <property type="match status" value="1"/>
</dbReference>
<evidence type="ECO:0000313" key="5">
    <source>
        <dbReference type="EMBL" id="RSU07694.1"/>
    </source>
</evidence>
<dbReference type="InterPro" id="IPR003593">
    <property type="entry name" value="AAA+_ATPase"/>
</dbReference>
<dbReference type="CDD" id="cd03214">
    <property type="entry name" value="ABC_Iron-Siderophores_B12_Hemin"/>
    <property type="match status" value="1"/>
</dbReference>
<dbReference type="Proteomes" id="UP000288669">
    <property type="component" value="Unassembled WGS sequence"/>
</dbReference>
<dbReference type="PROSITE" id="PS00211">
    <property type="entry name" value="ABC_TRANSPORTER_1"/>
    <property type="match status" value="1"/>
</dbReference>
<dbReference type="Pfam" id="PF00005">
    <property type="entry name" value="ABC_tran"/>
    <property type="match status" value="1"/>
</dbReference>
<dbReference type="AlphaFoldDB" id="A0A430AI76"/>
<dbReference type="FunFam" id="3.40.50.300:FF:000134">
    <property type="entry name" value="Iron-enterobactin ABC transporter ATP-binding protein"/>
    <property type="match status" value="1"/>
</dbReference>
<proteinExistence type="predicted"/>
<dbReference type="SUPFAM" id="SSF52540">
    <property type="entry name" value="P-loop containing nucleoside triphosphate hydrolases"/>
    <property type="match status" value="1"/>
</dbReference>
<keyword evidence="6" id="KW-1185">Reference proteome</keyword>
<dbReference type="SMART" id="SM00382">
    <property type="entry name" value="AAA"/>
    <property type="match status" value="1"/>
</dbReference>
<accession>A0A430AI76</accession>
<evidence type="ECO:0000313" key="6">
    <source>
        <dbReference type="Proteomes" id="UP000288669"/>
    </source>
</evidence>